<evidence type="ECO:0000313" key="1">
    <source>
        <dbReference type="Ensembl" id="ENSCMMP00000012420.1"/>
    </source>
</evidence>
<sequence>MVLLSAPRWLRSRLSDRFWRVQEVLKYARVSAGLCPAAPRLSWVWGRRVMGIQAFFKGRLLGGLSCCRIEVENAELSGSISSQVELNRKMLADLAIYEPKTFKSLAALAQRRRQEGFLAALGDGKEPEGIFSRIVHHY</sequence>
<reference evidence="1" key="3">
    <citation type="submission" date="2025-09" db="UniProtKB">
        <authorList>
            <consortium name="Ensembl"/>
        </authorList>
    </citation>
    <scope>IDENTIFICATION</scope>
</reference>
<organism evidence="1 2">
    <name type="scientific">Cairina moschata</name>
    <name type="common">Muscovy duck</name>
    <dbReference type="NCBI Taxonomy" id="8855"/>
    <lineage>
        <taxon>Eukaryota</taxon>
        <taxon>Metazoa</taxon>
        <taxon>Chordata</taxon>
        <taxon>Craniata</taxon>
        <taxon>Vertebrata</taxon>
        <taxon>Euteleostomi</taxon>
        <taxon>Archelosauria</taxon>
        <taxon>Archosauria</taxon>
        <taxon>Dinosauria</taxon>
        <taxon>Saurischia</taxon>
        <taxon>Theropoda</taxon>
        <taxon>Coelurosauria</taxon>
        <taxon>Aves</taxon>
        <taxon>Neognathae</taxon>
        <taxon>Galloanserae</taxon>
        <taxon>Anseriformes</taxon>
        <taxon>Anatidae</taxon>
        <taxon>Anatinae</taxon>
        <taxon>Cairina</taxon>
    </lineage>
</organism>
<evidence type="ECO:0000313" key="2">
    <source>
        <dbReference type="Proteomes" id="UP000694556"/>
    </source>
</evidence>
<protein>
    <recommendedName>
        <fullName evidence="3">39S ribosomal protein L20, mitochondrial</fullName>
    </recommendedName>
</protein>
<reference evidence="1" key="2">
    <citation type="submission" date="2025-08" db="UniProtKB">
        <authorList>
            <consortium name="Ensembl"/>
        </authorList>
    </citation>
    <scope>IDENTIFICATION</scope>
</reference>
<dbReference type="Gene3D" id="1.10.1900.20">
    <property type="entry name" value="Ribosomal protein L20"/>
    <property type="match status" value="1"/>
</dbReference>
<name>A0A8C3GIM7_CAIMO</name>
<dbReference type="SUPFAM" id="SSF74731">
    <property type="entry name" value="Ribosomal protein L20"/>
    <property type="match status" value="1"/>
</dbReference>
<dbReference type="InterPro" id="IPR035566">
    <property type="entry name" value="Ribosomal_protein_bL20_C"/>
</dbReference>
<keyword evidence="2" id="KW-1185">Reference proteome</keyword>
<dbReference type="Ensembl" id="ENSCMMT00000013659.1">
    <property type="protein sequence ID" value="ENSCMMP00000012420.1"/>
    <property type="gene ID" value="ENSCMMG00000007877.1"/>
</dbReference>
<reference evidence="1" key="1">
    <citation type="submission" date="2018-09" db="EMBL/GenBank/DDBJ databases">
        <title>Common duck and Muscovy duck high density SNP chip.</title>
        <authorList>
            <person name="Vignal A."/>
            <person name="Thebault N."/>
            <person name="Warren W.C."/>
        </authorList>
    </citation>
    <scope>NUCLEOTIDE SEQUENCE [LARGE SCALE GENOMIC DNA]</scope>
</reference>
<dbReference type="Proteomes" id="UP000694556">
    <property type="component" value="Chromosome 22"/>
</dbReference>
<evidence type="ECO:0008006" key="3">
    <source>
        <dbReference type="Google" id="ProtNLM"/>
    </source>
</evidence>
<proteinExistence type="predicted"/>
<dbReference type="AlphaFoldDB" id="A0A8C3GIM7"/>
<accession>A0A8C3GIM7</accession>